<name>A0A6A4WZX8_AMPAM</name>
<dbReference type="AlphaFoldDB" id="A0A6A4WZX8"/>
<evidence type="ECO:0000259" key="1">
    <source>
        <dbReference type="Pfam" id="PF13456"/>
    </source>
</evidence>
<dbReference type="InterPro" id="IPR036397">
    <property type="entry name" value="RNaseH_sf"/>
</dbReference>
<dbReference type="Proteomes" id="UP000440578">
    <property type="component" value="Unassembled WGS sequence"/>
</dbReference>
<dbReference type="EMBL" id="VIIS01000556">
    <property type="protein sequence ID" value="KAF0307611.1"/>
    <property type="molecule type" value="Genomic_DNA"/>
</dbReference>
<dbReference type="GO" id="GO:0004523">
    <property type="term" value="F:RNA-DNA hybrid ribonuclease activity"/>
    <property type="evidence" value="ECO:0007669"/>
    <property type="project" value="InterPro"/>
</dbReference>
<protein>
    <recommendedName>
        <fullName evidence="1">RNase H type-1 domain-containing protein</fullName>
    </recommendedName>
</protein>
<dbReference type="Gene3D" id="3.30.420.10">
    <property type="entry name" value="Ribonuclease H-like superfamily/Ribonuclease H"/>
    <property type="match status" value="1"/>
</dbReference>
<feature type="domain" description="RNase H type-1" evidence="1">
    <location>
        <begin position="11"/>
        <end position="76"/>
    </location>
</feature>
<keyword evidence="3" id="KW-1185">Reference proteome</keyword>
<evidence type="ECO:0000313" key="2">
    <source>
        <dbReference type="EMBL" id="KAF0307611.1"/>
    </source>
</evidence>
<gene>
    <name evidence="2" type="ORF">FJT64_021071</name>
</gene>
<comment type="caution">
    <text evidence="2">The sequence shown here is derived from an EMBL/GenBank/DDBJ whole genome shotgun (WGS) entry which is preliminary data.</text>
</comment>
<organism evidence="2 3">
    <name type="scientific">Amphibalanus amphitrite</name>
    <name type="common">Striped barnacle</name>
    <name type="synonym">Balanus amphitrite</name>
    <dbReference type="NCBI Taxonomy" id="1232801"/>
    <lineage>
        <taxon>Eukaryota</taxon>
        <taxon>Metazoa</taxon>
        <taxon>Ecdysozoa</taxon>
        <taxon>Arthropoda</taxon>
        <taxon>Crustacea</taxon>
        <taxon>Multicrustacea</taxon>
        <taxon>Cirripedia</taxon>
        <taxon>Thoracica</taxon>
        <taxon>Thoracicalcarea</taxon>
        <taxon>Balanomorpha</taxon>
        <taxon>Balanoidea</taxon>
        <taxon>Balanidae</taxon>
        <taxon>Amphibalaninae</taxon>
        <taxon>Amphibalanus</taxon>
    </lineage>
</organism>
<dbReference type="InterPro" id="IPR002156">
    <property type="entry name" value="RNaseH_domain"/>
</dbReference>
<evidence type="ECO:0000313" key="3">
    <source>
        <dbReference type="Proteomes" id="UP000440578"/>
    </source>
</evidence>
<sequence length="155" mass="17268">MAVWTGASSLATGVVLESADGDVIEDACCLRHNEATHINMAELDAANRGVNLAVAWGARTIDLRTDSATVHRWLDDAISGRARLRTKAHGELMIRRRVGIIRQLVGELRLRLSVTLVRSAENRADALTRVPKDWLRNVEPVLLRRSARLQSRMVR</sequence>
<dbReference type="GO" id="GO:0003676">
    <property type="term" value="F:nucleic acid binding"/>
    <property type="evidence" value="ECO:0007669"/>
    <property type="project" value="InterPro"/>
</dbReference>
<reference evidence="2 3" key="1">
    <citation type="submission" date="2019-07" db="EMBL/GenBank/DDBJ databases">
        <title>Draft genome assembly of a fouling barnacle, Amphibalanus amphitrite (Darwin, 1854): The first reference genome for Thecostraca.</title>
        <authorList>
            <person name="Kim W."/>
        </authorList>
    </citation>
    <scope>NUCLEOTIDE SEQUENCE [LARGE SCALE GENOMIC DNA]</scope>
    <source>
        <strain evidence="2">SNU_AA5</strain>
        <tissue evidence="2">Soma without cirri and trophi</tissue>
    </source>
</reference>
<proteinExistence type="predicted"/>
<accession>A0A6A4WZX8</accession>
<dbReference type="InterPro" id="IPR012337">
    <property type="entry name" value="RNaseH-like_sf"/>
</dbReference>
<dbReference type="Pfam" id="PF13456">
    <property type="entry name" value="RVT_3"/>
    <property type="match status" value="1"/>
</dbReference>
<dbReference type="SUPFAM" id="SSF53098">
    <property type="entry name" value="Ribonuclease H-like"/>
    <property type="match status" value="1"/>
</dbReference>